<dbReference type="GeneID" id="28815389"/>
<protein>
    <submittedName>
        <fullName evidence="2">Uncharacterized protein</fullName>
    </submittedName>
</protein>
<keyword evidence="1" id="KW-1133">Transmembrane helix</keyword>
<reference evidence="2 3" key="1">
    <citation type="submission" date="2015-10" db="EMBL/GenBank/DDBJ databases">
        <title>Full genome of DAOMC 229536 Phialocephala scopiformis, a fungal endophyte of spruce producing the potent anti-insectan compound rugulosin.</title>
        <authorList>
            <consortium name="DOE Joint Genome Institute"/>
            <person name="Walker A.K."/>
            <person name="Frasz S.L."/>
            <person name="Seifert K.A."/>
            <person name="Miller J.D."/>
            <person name="Mondo S.J."/>
            <person name="Labutti K."/>
            <person name="Lipzen A."/>
            <person name="Dockter R."/>
            <person name="Kennedy M."/>
            <person name="Grigoriev I.V."/>
            <person name="Spatafora J.W."/>
        </authorList>
    </citation>
    <scope>NUCLEOTIDE SEQUENCE [LARGE SCALE GENOMIC DNA]</scope>
    <source>
        <strain evidence="2 3">CBS 120377</strain>
    </source>
</reference>
<organism evidence="2 3">
    <name type="scientific">Mollisia scopiformis</name>
    <name type="common">Conifer needle endophyte fungus</name>
    <name type="synonym">Phialocephala scopiformis</name>
    <dbReference type="NCBI Taxonomy" id="149040"/>
    <lineage>
        <taxon>Eukaryota</taxon>
        <taxon>Fungi</taxon>
        <taxon>Dikarya</taxon>
        <taxon>Ascomycota</taxon>
        <taxon>Pezizomycotina</taxon>
        <taxon>Leotiomycetes</taxon>
        <taxon>Helotiales</taxon>
        <taxon>Mollisiaceae</taxon>
        <taxon>Mollisia</taxon>
    </lineage>
</organism>
<proteinExistence type="predicted"/>
<dbReference type="AlphaFoldDB" id="A0A194XV32"/>
<dbReference type="InParanoid" id="A0A194XV32"/>
<keyword evidence="1" id="KW-0472">Membrane</keyword>
<dbReference type="KEGG" id="psco:LY89DRAFT_185947"/>
<keyword evidence="1" id="KW-0812">Transmembrane</keyword>
<name>A0A194XV32_MOLSC</name>
<evidence type="ECO:0000313" key="3">
    <source>
        <dbReference type="Proteomes" id="UP000070700"/>
    </source>
</evidence>
<accession>A0A194XV32</accession>
<sequence length="120" mass="13999">MLIDAEGETDFGEGSRQTELAYTNHQNLLPLCWPSIICWGITFVLEVVVYIIVRIFEEKPYEQSTLQPILFIMRSWIILLAFVSLHTFKVMALDARWLCFRAQTVENTDVCFFAFDRSLN</sequence>
<dbReference type="RefSeq" id="XP_018077922.1">
    <property type="nucleotide sequence ID" value="XM_018205663.1"/>
</dbReference>
<dbReference type="EMBL" id="KQ947405">
    <property type="protein sequence ID" value="KUJ23567.1"/>
    <property type="molecule type" value="Genomic_DNA"/>
</dbReference>
<evidence type="ECO:0000256" key="1">
    <source>
        <dbReference type="SAM" id="Phobius"/>
    </source>
</evidence>
<feature type="transmembrane region" description="Helical" evidence="1">
    <location>
        <begin position="33"/>
        <end position="56"/>
    </location>
</feature>
<dbReference type="Proteomes" id="UP000070700">
    <property type="component" value="Unassembled WGS sequence"/>
</dbReference>
<gene>
    <name evidence="2" type="ORF">LY89DRAFT_185947</name>
</gene>
<evidence type="ECO:0000313" key="2">
    <source>
        <dbReference type="EMBL" id="KUJ23567.1"/>
    </source>
</evidence>
<feature type="transmembrane region" description="Helical" evidence="1">
    <location>
        <begin position="68"/>
        <end position="88"/>
    </location>
</feature>
<keyword evidence="3" id="KW-1185">Reference proteome</keyword>